<proteinExistence type="predicted"/>
<dbReference type="SUPFAM" id="SSF55961">
    <property type="entry name" value="Bet v1-like"/>
    <property type="match status" value="1"/>
</dbReference>
<accession>A0A174HAM6</accession>
<organism evidence="1 2">
    <name type="scientific">Dorea longicatena</name>
    <dbReference type="NCBI Taxonomy" id="88431"/>
    <lineage>
        <taxon>Bacteria</taxon>
        <taxon>Bacillati</taxon>
        <taxon>Bacillota</taxon>
        <taxon>Clostridia</taxon>
        <taxon>Lachnospirales</taxon>
        <taxon>Lachnospiraceae</taxon>
        <taxon>Dorea</taxon>
    </lineage>
</organism>
<evidence type="ECO:0000313" key="1">
    <source>
        <dbReference type="EMBL" id="CUO71301.1"/>
    </source>
</evidence>
<protein>
    <submittedName>
        <fullName evidence="1">Polyketide cyclase / dehydrase and lipid transport</fullName>
    </submittedName>
</protein>
<dbReference type="InterPro" id="IPR019587">
    <property type="entry name" value="Polyketide_cyclase/dehydratase"/>
</dbReference>
<dbReference type="Gene3D" id="3.30.530.20">
    <property type="match status" value="1"/>
</dbReference>
<name>A0A174HAM6_9FIRM</name>
<gene>
    <name evidence="1" type="ORF">ERS852408_02784</name>
</gene>
<dbReference type="Pfam" id="PF10604">
    <property type="entry name" value="Polyketide_cyc2"/>
    <property type="match status" value="1"/>
</dbReference>
<reference evidence="1 2" key="1">
    <citation type="submission" date="2015-09" db="EMBL/GenBank/DDBJ databases">
        <authorList>
            <consortium name="Pathogen Informatics"/>
        </authorList>
    </citation>
    <scope>NUCLEOTIDE SEQUENCE [LARGE SCALE GENOMIC DNA]</scope>
    <source>
        <strain evidence="1 2">2789STDY5608851</strain>
    </source>
</reference>
<evidence type="ECO:0000313" key="2">
    <source>
        <dbReference type="Proteomes" id="UP000095380"/>
    </source>
</evidence>
<sequence length="162" mass="19093">MDLGCFHKYIAFYAYINCCKTNSSLKRGNEKVAISNINTIISNDIQKVWNIVLAVDKYNSWRSDLSKTEIINDKQFIEYTKNGYATTFTVTVAEPYKRWEFDMENSNMKGHWIGVFIDKGNETQIDFTENVIPKKWFMKPFVKTYLKKQQKQFVLDLKKALE</sequence>
<dbReference type="AlphaFoldDB" id="A0A174HAM6"/>
<dbReference type="Proteomes" id="UP000095380">
    <property type="component" value="Unassembled WGS sequence"/>
</dbReference>
<dbReference type="InterPro" id="IPR023393">
    <property type="entry name" value="START-like_dom_sf"/>
</dbReference>
<dbReference type="EMBL" id="CYYM01000028">
    <property type="protein sequence ID" value="CUO71301.1"/>
    <property type="molecule type" value="Genomic_DNA"/>
</dbReference>